<evidence type="ECO:0000313" key="1">
    <source>
        <dbReference type="EMBL" id="QXJ24737.1"/>
    </source>
</evidence>
<proteinExistence type="predicted"/>
<gene>
    <name evidence="1" type="ORF">AGRA3207_006124</name>
</gene>
<protein>
    <submittedName>
        <fullName evidence="1">Uncharacterized protein</fullName>
    </submittedName>
</protein>
<dbReference type="Proteomes" id="UP001049518">
    <property type="component" value="Chromosome"/>
</dbReference>
<accession>A0ABX8R138</accession>
<reference evidence="1" key="1">
    <citation type="submission" date="2020-07" db="EMBL/GenBank/DDBJ databases">
        <authorList>
            <person name="Tarantini F.S."/>
            <person name="Hong K.W."/>
            <person name="Chan K.G."/>
        </authorList>
    </citation>
    <scope>NUCLEOTIDE SEQUENCE</scope>
    <source>
        <strain evidence="1">32-07</strain>
    </source>
</reference>
<dbReference type="EMBL" id="CP059572">
    <property type="protein sequence ID" value="QXJ24737.1"/>
    <property type="molecule type" value="Genomic_DNA"/>
</dbReference>
<name>A0ABX8R138_9ACTN</name>
<keyword evidence="2" id="KW-1185">Reference proteome</keyword>
<dbReference type="RefSeq" id="WP_231330633.1">
    <property type="nucleotide sequence ID" value="NZ_CP059572.1"/>
</dbReference>
<evidence type="ECO:0000313" key="2">
    <source>
        <dbReference type="Proteomes" id="UP001049518"/>
    </source>
</evidence>
<sequence length="75" mass="8067">MSAEGHVFKSDFALRNQAIGKIEGEAEAVLTVLAGRGLSVSDEVRRRILACEDQDVLTGWLLRVAAVQSAEELLG</sequence>
<organism evidence="1 2">
    <name type="scientific">Actinomadura graeca</name>
    <dbReference type="NCBI Taxonomy" id="2750812"/>
    <lineage>
        <taxon>Bacteria</taxon>
        <taxon>Bacillati</taxon>
        <taxon>Actinomycetota</taxon>
        <taxon>Actinomycetes</taxon>
        <taxon>Streptosporangiales</taxon>
        <taxon>Thermomonosporaceae</taxon>
        <taxon>Actinomadura</taxon>
    </lineage>
</organism>